<accession>A0AAJ2V8C3</accession>
<dbReference type="Gene3D" id="3.40.1260.10">
    <property type="entry name" value="DsrEFH-like"/>
    <property type="match status" value="1"/>
</dbReference>
<comment type="caution">
    <text evidence="1">The sequence shown here is derived from an EMBL/GenBank/DDBJ whole genome shotgun (WGS) entry which is preliminary data.</text>
</comment>
<dbReference type="InterPro" id="IPR027396">
    <property type="entry name" value="DsrEFH-like"/>
</dbReference>
<reference evidence="1" key="1">
    <citation type="submission" date="2023-11" db="EMBL/GenBank/DDBJ databases">
        <title>Identification and selenium tolerance of Delftia acidovorans R3-25.</title>
        <authorList>
            <person name="Zhang S."/>
            <person name="Liu Y."/>
            <person name="Guo Y."/>
        </authorList>
    </citation>
    <scope>NUCLEOTIDE SEQUENCE</scope>
    <source>
        <strain evidence="1">R3-25</strain>
    </source>
</reference>
<gene>
    <name evidence="1" type="ORF">SGN30_09330</name>
</gene>
<dbReference type="PANTHER" id="PTHR34874">
    <property type="entry name" value="PROTEIN YCHN"/>
    <property type="match status" value="1"/>
</dbReference>
<proteinExistence type="predicted"/>
<dbReference type="SUPFAM" id="SSF75169">
    <property type="entry name" value="DsrEFH-like"/>
    <property type="match status" value="1"/>
</dbReference>
<dbReference type="AlphaFoldDB" id="A0AAJ2V8C3"/>
<protein>
    <submittedName>
        <fullName evidence="1">DsrE family protein</fullName>
    </submittedName>
</protein>
<dbReference type="InterPro" id="IPR003787">
    <property type="entry name" value="Sulphur_relay_DsrE/F-like"/>
</dbReference>
<dbReference type="GO" id="GO:0005829">
    <property type="term" value="C:cytosol"/>
    <property type="evidence" value="ECO:0007669"/>
    <property type="project" value="TreeGrafter"/>
</dbReference>
<evidence type="ECO:0000313" key="1">
    <source>
        <dbReference type="EMBL" id="MDX4953625.1"/>
    </source>
</evidence>
<dbReference type="Pfam" id="PF02635">
    <property type="entry name" value="DsrE"/>
    <property type="match status" value="1"/>
</dbReference>
<dbReference type="PANTHER" id="PTHR34874:SF1">
    <property type="entry name" value="PROTEIN YCHN"/>
    <property type="match status" value="1"/>
</dbReference>
<sequence length="116" mass="12707">MNTLIIINDPPYGTERMFNALRLAGGLVKAEDHKTTVFHMGDSVSGAKAGQKTLDGYYNVERMLRRILDGKGEFRVCGICLDARAIADDELLANTRRSTKGELVASTMAADKVLVF</sequence>
<evidence type="ECO:0000313" key="2">
    <source>
        <dbReference type="Proteomes" id="UP001287445"/>
    </source>
</evidence>
<dbReference type="EMBL" id="JAWWMZ010000003">
    <property type="protein sequence ID" value="MDX4953625.1"/>
    <property type="molecule type" value="Genomic_DNA"/>
</dbReference>
<dbReference type="Proteomes" id="UP001287445">
    <property type="component" value="Unassembled WGS sequence"/>
</dbReference>
<name>A0AAJ2V8C3_DELAC</name>
<organism evidence="1 2">
    <name type="scientific">Delftia acidovorans</name>
    <name type="common">Pseudomonas acidovorans</name>
    <name type="synonym">Comamonas acidovorans</name>
    <dbReference type="NCBI Taxonomy" id="80866"/>
    <lineage>
        <taxon>Bacteria</taxon>
        <taxon>Pseudomonadati</taxon>
        <taxon>Pseudomonadota</taxon>
        <taxon>Betaproteobacteria</taxon>
        <taxon>Burkholderiales</taxon>
        <taxon>Comamonadaceae</taxon>
        <taxon>Delftia</taxon>
    </lineage>
</organism>
<dbReference type="RefSeq" id="WP_319073138.1">
    <property type="nucleotide sequence ID" value="NZ_JAWWMZ010000003.1"/>
</dbReference>